<dbReference type="Proteomes" id="UP000222601">
    <property type="component" value="Segment"/>
</dbReference>
<gene>
    <name evidence="1" type="ORF">ESCO41_00038</name>
</gene>
<organism evidence="1">
    <name type="scientific">Escherichia phage vB_EcoS_ESCO41</name>
    <dbReference type="NCBI Taxonomy" id="2496547"/>
    <lineage>
        <taxon>Viruses</taxon>
        <taxon>Duplodnaviria</taxon>
        <taxon>Heunggongvirae</taxon>
        <taxon>Uroviricota</taxon>
        <taxon>Caudoviricetes</taxon>
        <taxon>Drexlerviridae</taxon>
        <taxon>Nouzillyvirus</taxon>
        <taxon>Nouzillyvirus ESCO41</taxon>
    </lineage>
</organism>
<proteinExistence type="predicted"/>
<accession>A0A1U9WQZ4</accession>
<evidence type="ECO:0000313" key="2">
    <source>
        <dbReference type="Proteomes" id="UP000222601"/>
    </source>
</evidence>
<name>A0A1U9WQZ4_9CAUD</name>
<sequence>MKLRCIKINANWESMIKDYFQVGKVYEAKYGRNIYIGTVDVIDDREGLTWCAIQKGSKFNLNLPTGPAVTFELVTGPRRLVVTEKRVTNVLNDKRKFRRMCRQYGKLRFTEPGMFCFIAFAAMKKNARNHQR</sequence>
<protein>
    <submittedName>
        <fullName evidence="1">Uncharacterized protein</fullName>
    </submittedName>
</protein>
<dbReference type="EMBL" id="KY619305">
    <property type="protein sequence ID" value="AQY55266.1"/>
    <property type="molecule type" value="Genomic_DNA"/>
</dbReference>
<keyword evidence="2" id="KW-1185">Reference proteome</keyword>
<reference evidence="1" key="1">
    <citation type="submission" date="2017-02" db="EMBL/GenBank/DDBJ databases">
        <title>Characterization of a new coliphage vB_EcoS_ESCO41.</title>
        <authorList>
            <person name="Trotereau A."/>
            <person name="Schouler C."/>
        </authorList>
    </citation>
    <scope>NUCLEOTIDE SEQUENCE [LARGE SCALE GENOMIC DNA]</scope>
</reference>
<evidence type="ECO:0000313" key="1">
    <source>
        <dbReference type="EMBL" id="AQY55266.1"/>
    </source>
</evidence>